<dbReference type="InterPro" id="IPR043128">
    <property type="entry name" value="Rev_trsase/Diguanyl_cyclase"/>
</dbReference>
<dbReference type="PROSITE" id="PS50839">
    <property type="entry name" value="CHASE"/>
    <property type="match status" value="1"/>
</dbReference>
<dbReference type="Pfam" id="PF00990">
    <property type="entry name" value="GGDEF"/>
    <property type="match status" value="1"/>
</dbReference>
<dbReference type="SUPFAM" id="SSF55073">
    <property type="entry name" value="Nucleotide cyclase"/>
    <property type="match status" value="1"/>
</dbReference>
<dbReference type="PROSITE" id="PS50887">
    <property type="entry name" value="GGDEF"/>
    <property type="match status" value="1"/>
</dbReference>
<accession>A0A1I5T9I7</accession>
<keyword evidence="1" id="KW-0812">Transmembrane</keyword>
<proteinExistence type="predicted"/>
<feature type="transmembrane region" description="Helical" evidence="1">
    <location>
        <begin position="6"/>
        <end position="29"/>
    </location>
</feature>
<reference evidence="5" key="1">
    <citation type="submission" date="2016-10" db="EMBL/GenBank/DDBJ databases">
        <authorList>
            <person name="Varghese N."/>
            <person name="Submissions S."/>
        </authorList>
    </citation>
    <scope>NUCLEOTIDE SEQUENCE [LARGE SCALE GENOMIC DNA]</scope>
    <source>
        <strain evidence="5">P18</strain>
    </source>
</reference>
<evidence type="ECO:0000259" key="2">
    <source>
        <dbReference type="PROSITE" id="PS50839"/>
    </source>
</evidence>
<dbReference type="InterPro" id="IPR029787">
    <property type="entry name" value="Nucleotide_cyclase"/>
</dbReference>
<sequence>MSKKRSIRLGLITFAISLIITTMLAMAFLSNTSRIRRERATFIAESIANRIHAEIKNREYITRILEIEVMSSDGELTQDTFQKIGEALFDDNIDVVDMTLAPNGVINYVYPMNSGVSERVNLFEDSQNKVHVDNSKNAGVGIIMTPVNLPNDTYGIIIRRPIYLGDEKSSDSFWGFASVTINLSDFLSGVNIKGIAEEGYEYKLKGTDVVTGKTQIIMEYSERELAAPVEAMISTVGGSYWTLSISPFGNWMELYEAAGVLIIVITISILLAMLVAAYASLQATAKELEVLSYRDELTNLYNPRSYQDHMEELSKKKLPYGLIYIDLNDFKQVNDNYGHDIGDALLNIVAKRLQNSIREKDRAFRVGGDEFVVVIHGTQDRKFYESVIARMRENVAREVTIGEIELKASISAGYARCPEDGTKFEDVVKKADEAMYYNKRLLKAKRLAGQEKGRMTARDFR</sequence>
<dbReference type="AlphaFoldDB" id="A0A1I5T9I7"/>
<dbReference type="RefSeq" id="WP_074886284.1">
    <property type="nucleotide sequence ID" value="NZ_FOXO01000008.1"/>
</dbReference>
<evidence type="ECO:0000313" key="5">
    <source>
        <dbReference type="Proteomes" id="UP000182624"/>
    </source>
</evidence>
<dbReference type="SMART" id="SM01079">
    <property type="entry name" value="CHASE"/>
    <property type="match status" value="1"/>
</dbReference>
<evidence type="ECO:0000313" key="4">
    <source>
        <dbReference type="EMBL" id="SFP79491.1"/>
    </source>
</evidence>
<evidence type="ECO:0000259" key="3">
    <source>
        <dbReference type="PROSITE" id="PS50887"/>
    </source>
</evidence>
<dbReference type="SMART" id="SM00267">
    <property type="entry name" value="GGDEF"/>
    <property type="match status" value="1"/>
</dbReference>
<feature type="transmembrane region" description="Helical" evidence="1">
    <location>
        <begin position="255"/>
        <end position="279"/>
    </location>
</feature>
<dbReference type="InterPro" id="IPR006189">
    <property type="entry name" value="CHASE_dom"/>
</dbReference>
<dbReference type="InterPro" id="IPR052163">
    <property type="entry name" value="DGC-Regulatory_Protein"/>
</dbReference>
<keyword evidence="5" id="KW-1185">Reference proteome</keyword>
<dbReference type="Gene3D" id="3.30.70.270">
    <property type="match status" value="1"/>
</dbReference>
<keyword evidence="1" id="KW-1133">Transmembrane helix</keyword>
<dbReference type="GO" id="GO:0003824">
    <property type="term" value="F:catalytic activity"/>
    <property type="evidence" value="ECO:0007669"/>
    <property type="project" value="UniProtKB-ARBA"/>
</dbReference>
<dbReference type="PANTHER" id="PTHR46663">
    <property type="entry name" value="DIGUANYLATE CYCLASE DGCT-RELATED"/>
    <property type="match status" value="1"/>
</dbReference>
<protein>
    <submittedName>
        <fullName evidence="4">Diguanylate cyclase (GGDEF) domain-containing protein</fullName>
    </submittedName>
</protein>
<name>A0A1I5T9I7_9FIRM</name>
<dbReference type="CDD" id="cd01949">
    <property type="entry name" value="GGDEF"/>
    <property type="match status" value="1"/>
</dbReference>
<feature type="domain" description="GGDEF" evidence="3">
    <location>
        <begin position="318"/>
        <end position="451"/>
    </location>
</feature>
<organism evidence="4 5">
    <name type="scientific">Butyrivibrio proteoclasticus</name>
    <dbReference type="NCBI Taxonomy" id="43305"/>
    <lineage>
        <taxon>Bacteria</taxon>
        <taxon>Bacillati</taxon>
        <taxon>Bacillota</taxon>
        <taxon>Clostridia</taxon>
        <taxon>Lachnospirales</taxon>
        <taxon>Lachnospiraceae</taxon>
        <taxon>Butyrivibrio</taxon>
    </lineage>
</organism>
<dbReference type="NCBIfam" id="TIGR00254">
    <property type="entry name" value="GGDEF"/>
    <property type="match status" value="1"/>
</dbReference>
<dbReference type="PANTHER" id="PTHR46663:SF2">
    <property type="entry name" value="GGDEF DOMAIN-CONTAINING PROTEIN"/>
    <property type="match status" value="1"/>
</dbReference>
<keyword evidence="1" id="KW-0472">Membrane</keyword>
<dbReference type="EMBL" id="FOXO01000008">
    <property type="protein sequence ID" value="SFP79491.1"/>
    <property type="molecule type" value="Genomic_DNA"/>
</dbReference>
<evidence type="ECO:0000256" key="1">
    <source>
        <dbReference type="SAM" id="Phobius"/>
    </source>
</evidence>
<dbReference type="InterPro" id="IPR000160">
    <property type="entry name" value="GGDEF_dom"/>
</dbReference>
<dbReference type="Proteomes" id="UP000182624">
    <property type="component" value="Unassembled WGS sequence"/>
</dbReference>
<gene>
    <name evidence="4" type="ORF">SAMN04487928_10873</name>
</gene>
<feature type="domain" description="CHASE" evidence="2">
    <location>
        <begin position="102"/>
        <end position="197"/>
    </location>
</feature>